<evidence type="ECO:0000256" key="1">
    <source>
        <dbReference type="ARBA" id="ARBA00043978"/>
    </source>
</evidence>
<dbReference type="EMBL" id="MK814608">
    <property type="protein sequence ID" value="QCI04102.1"/>
    <property type="molecule type" value="Genomic_DNA"/>
</dbReference>
<name>A0A4D6WLG7_9FLOR</name>
<dbReference type="Gene3D" id="3.30.70.1860">
    <property type="entry name" value="Uncharacterised protein family Ycf54"/>
    <property type="match status" value="1"/>
</dbReference>
<protein>
    <recommendedName>
        <fullName evidence="3">Ycf54</fullName>
    </recommendedName>
</protein>
<reference evidence="2" key="2">
    <citation type="submission" date="2019-04" db="EMBL/GenBank/DDBJ databases">
        <authorList>
            <person name="Pasella M."/>
        </authorList>
    </citation>
    <scope>NUCLEOTIDE SEQUENCE</scope>
    <source>
        <strain evidence="2">PD2956</strain>
    </source>
</reference>
<dbReference type="PANTHER" id="PTHR35319:SF2">
    <property type="entry name" value="YCF54"/>
    <property type="match status" value="1"/>
</dbReference>
<reference evidence="2" key="1">
    <citation type="journal article" date="2019" name="Mol. Phylogenet. Evol.">
        <title>Morphological evolution and classification of the red algal order Ceramiales inferred using plastid phylogenomics.</title>
        <authorList>
            <person name="Diaz-Tapia P."/>
            <person name="Pasella M.M."/>
            <person name="Verbruggen H."/>
            <person name="Maggs C.A."/>
        </authorList>
    </citation>
    <scope>NUCLEOTIDE SEQUENCE</scope>
    <source>
        <strain evidence="2">PD2956</strain>
    </source>
</reference>
<proteinExistence type="inferred from homology"/>
<dbReference type="InterPro" id="IPR019616">
    <property type="entry name" value="Ycf54"/>
</dbReference>
<dbReference type="AlphaFoldDB" id="A0A4D6WLG7"/>
<dbReference type="PANTHER" id="PTHR35319">
    <property type="match status" value="1"/>
</dbReference>
<keyword evidence="2" id="KW-0934">Plastid</keyword>
<organism evidence="2">
    <name type="scientific">Antithamnionella ternifolia</name>
    <dbReference type="NCBI Taxonomy" id="207919"/>
    <lineage>
        <taxon>Eukaryota</taxon>
        <taxon>Rhodophyta</taxon>
        <taxon>Florideophyceae</taxon>
        <taxon>Rhodymeniophycidae</taxon>
        <taxon>Ceramiales</taxon>
        <taxon>Ceramiaceae</taxon>
        <taxon>Antithamnionella</taxon>
    </lineage>
</organism>
<accession>A0A4D6WLG7</accession>
<dbReference type="Pfam" id="PF10674">
    <property type="entry name" value="Ycf54"/>
    <property type="match status" value="1"/>
</dbReference>
<geneLocation type="plastid" evidence="2"/>
<evidence type="ECO:0000313" key="2">
    <source>
        <dbReference type="EMBL" id="QCI04102.1"/>
    </source>
</evidence>
<evidence type="ECO:0008006" key="3">
    <source>
        <dbReference type="Google" id="ProtNLM"/>
    </source>
</evidence>
<sequence>MTYQYYFALASQDFLVNEEPLEEVLRERKNYYHSIAKEIDFWFVLEPNFINSATFYSKSTTLPKKCAAIISLDKQFIEWLKLRIGFVSIGTFQSKSLFSST</sequence>
<dbReference type="InterPro" id="IPR038409">
    <property type="entry name" value="Ycf54-like_sf"/>
</dbReference>
<comment type="similarity">
    <text evidence="1">Belongs to the ycf54 family.</text>
</comment>
<gene>
    <name evidence="2" type="primary">ycf54</name>
</gene>